<evidence type="ECO:0000313" key="1">
    <source>
        <dbReference type="EMBL" id="EIW78581.1"/>
    </source>
</evidence>
<dbReference type="KEGG" id="cput:CONPUDRAFT_145754"/>
<comment type="caution">
    <text evidence="1">The sequence shown here is derived from an EMBL/GenBank/DDBJ whole genome shotgun (WGS) entry which is preliminary data.</text>
</comment>
<keyword evidence="2" id="KW-1185">Reference proteome</keyword>
<dbReference type="RefSeq" id="XP_007771592.1">
    <property type="nucleotide sequence ID" value="XM_007773402.1"/>
</dbReference>
<dbReference type="AlphaFoldDB" id="A0A5M3MIY6"/>
<sequence length="552" mass="61639">MVSDGTPSQHPSIPPIAFLSDDLLYDIFLICAGSCIQPDIEPNTWPFYTQRSPSWSVFAHHCDSFCWEWTRIMLVCRRWCQLMMSSGRVWVSPFFGSRTRRHAEKSLARVDDAPIIIRYAPFVADPWFAEFLRSPKGYFQCRQLLVEYGASQTPSLQDIVDSLPHSAPWLKVLALATVTTSNNPSTLVRIPEALLKGAPRLRTLALGGCMIESWKSFPCRDLTTLIIGEVDKRHDACPATSDTLALLKQTPHLQTLVIWGLDREEEHHHDVTDAVIALPSLSRIALGGTTMQALDVFDRLCVHQETIISLRMSGLASENVVSPRLAASLQRRYNTSSTVASESNVLPALRSVSISCTGDWLTIAGSVNSNIDNVVDADLVTTNSHFIHITIDINISDHPALATNVLRSLHLNSIISLSLSHFHCGDELSEWEPLWSTVPGLRVLHVASLSLVGTRTPIASLFCRELFGSLEELRLEGLNFDVLLVELMREGLKMRADRGHRLRLLRFDHCEGIAQTEVEELKRDGSVDEVVLEEVEEEFSDDEPGGAFYCFD</sequence>
<evidence type="ECO:0000313" key="2">
    <source>
        <dbReference type="Proteomes" id="UP000053558"/>
    </source>
</evidence>
<gene>
    <name evidence="1" type="ORF">CONPUDRAFT_145754</name>
</gene>
<accession>A0A5M3MIY6</accession>
<dbReference type="EMBL" id="JH711582">
    <property type="protein sequence ID" value="EIW78581.1"/>
    <property type="molecule type" value="Genomic_DNA"/>
</dbReference>
<dbReference type="SUPFAM" id="SSF52047">
    <property type="entry name" value="RNI-like"/>
    <property type="match status" value="1"/>
</dbReference>
<organism evidence="1 2">
    <name type="scientific">Coniophora puteana (strain RWD-64-598)</name>
    <name type="common">Brown rot fungus</name>
    <dbReference type="NCBI Taxonomy" id="741705"/>
    <lineage>
        <taxon>Eukaryota</taxon>
        <taxon>Fungi</taxon>
        <taxon>Dikarya</taxon>
        <taxon>Basidiomycota</taxon>
        <taxon>Agaricomycotina</taxon>
        <taxon>Agaricomycetes</taxon>
        <taxon>Agaricomycetidae</taxon>
        <taxon>Boletales</taxon>
        <taxon>Coniophorineae</taxon>
        <taxon>Coniophoraceae</taxon>
        <taxon>Coniophora</taxon>
    </lineage>
</organism>
<dbReference type="InterPro" id="IPR032675">
    <property type="entry name" value="LRR_dom_sf"/>
</dbReference>
<protein>
    <recommendedName>
        <fullName evidence="3">F-box domain-containing protein</fullName>
    </recommendedName>
</protein>
<dbReference type="GeneID" id="19202106"/>
<evidence type="ECO:0008006" key="3">
    <source>
        <dbReference type="Google" id="ProtNLM"/>
    </source>
</evidence>
<proteinExistence type="predicted"/>
<reference evidence="2" key="1">
    <citation type="journal article" date="2012" name="Science">
        <title>The Paleozoic origin of enzymatic lignin decomposition reconstructed from 31 fungal genomes.</title>
        <authorList>
            <person name="Floudas D."/>
            <person name="Binder M."/>
            <person name="Riley R."/>
            <person name="Barry K."/>
            <person name="Blanchette R.A."/>
            <person name="Henrissat B."/>
            <person name="Martinez A.T."/>
            <person name="Otillar R."/>
            <person name="Spatafora J.W."/>
            <person name="Yadav J.S."/>
            <person name="Aerts A."/>
            <person name="Benoit I."/>
            <person name="Boyd A."/>
            <person name="Carlson A."/>
            <person name="Copeland A."/>
            <person name="Coutinho P.M."/>
            <person name="de Vries R.P."/>
            <person name="Ferreira P."/>
            <person name="Findley K."/>
            <person name="Foster B."/>
            <person name="Gaskell J."/>
            <person name="Glotzer D."/>
            <person name="Gorecki P."/>
            <person name="Heitman J."/>
            <person name="Hesse C."/>
            <person name="Hori C."/>
            <person name="Igarashi K."/>
            <person name="Jurgens J.A."/>
            <person name="Kallen N."/>
            <person name="Kersten P."/>
            <person name="Kohler A."/>
            <person name="Kuees U."/>
            <person name="Kumar T.K.A."/>
            <person name="Kuo A."/>
            <person name="LaButti K."/>
            <person name="Larrondo L.F."/>
            <person name="Lindquist E."/>
            <person name="Ling A."/>
            <person name="Lombard V."/>
            <person name="Lucas S."/>
            <person name="Lundell T."/>
            <person name="Martin R."/>
            <person name="McLaughlin D.J."/>
            <person name="Morgenstern I."/>
            <person name="Morin E."/>
            <person name="Murat C."/>
            <person name="Nagy L.G."/>
            <person name="Nolan M."/>
            <person name="Ohm R.A."/>
            <person name="Patyshakuliyeva A."/>
            <person name="Rokas A."/>
            <person name="Ruiz-Duenas F.J."/>
            <person name="Sabat G."/>
            <person name="Salamov A."/>
            <person name="Samejima M."/>
            <person name="Schmutz J."/>
            <person name="Slot J.C."/>
            <person name="St John F."/>
            <person name="Stenlid J."/>
            <person name="Sun H."/>
            <person name="Sun S."/>
            <person name="Syed K."/>
            <person name="Tsang A."/>
            <person name="Wiebenga A."/>
            <person name="Young D."/>
            <person name="Pisabarro A."/>
            <person name="Eastwood D.C."/>
            <person name="Martin F."/>
            <person name="Cullen D."/>
            <person name="Grigoriev I.V."/>
            <person name="Hibbett D.S."/>
        </authorList>
    </citation>
    <scope>NUCLEOTIDE SEQUENCE [LARGE SCALE GENOMIC DNA]</scope>
    <source>
        <strain evidence="2">RWD-64-598 SS2</strain>
    </source>
</reference>
<dbReference type="Proteomes" id="UP000053558">
    <property type="component" value="Unassembled WGS sequence"/>
</dbReference>
<dbReference type="Gene3D" id="3.80.10.10">
    <property type="entry name" value="Ribonuclease Inhibitor"/>
    <property type="match status" value="1"/>
</dbReference>
<dbReference type="OrthoDB" id="3235815at2759"/>
<name>A0A5M3MIY6_CONPW</name>